<evidence type="ECO:0000313" key="5">
    <source>
        <dbReference type="EMBL" id="KJJ84621.1"/>
    </source>
</evidence>
<name>A0A0F0CSW2_9BACT</name>
<evidence type="ECO:0000259" key="4">
    <source>
        <dbReference type="Pfam" id="PF13525"/>
    </source>
</evidence>
<feature type="compositionally biased region" description="Pro residues" evidence="3">
    <location>
        <begin position="1"/>
        <end position="13"/>
    </location>
</feature>
<proteinExistence type="predicted"/>
<evidence type="ECO:0000256" key="3">
    <source>
        <dbReference type="SAM" id="MobiDB-lite"/>
    </source>
</evidence>
<evidence type="ECO:0000313" key="6">
    <source>
        <dbReference type="Proteomes" id="UP000033428"/>
    </source>
</evidence>
<feature type="repeat" description="TPR" evidence="2">
    <location>
        <begin position="90"/>
        <end position="123"/>
    </location>
</feature>
<accession>A0A0F0CSW2</accession>
<dbReference type="InterPro" id="IPR014162">
    <property type="entry name" value="CpoB_C"/>
</dbReference>
<keyword evidence="1" id="KW-0732">Signal</keyword>
<dbReference type="InterPro" id="IPR039565">
    <property type="entry name" value="BamD-like"/>
</dbReference>
<keyword evidence="2" id="KW-0802">TPR repeat</keyword>
<feature type="domain" description="Outer membrane lipoprotein BamD-like" evidence="4">
    <location>
        <begin position="51"/>
        <end position="164"/>
    </location>
</feature>
<dbReference type="Proteomes" id="UP000033428">
    <property type="component" value="Unassembled WGS sequence"/>
</dbReference>
<comment type="caution">
    <text evidence="5">The sequence shown here is derived from an EMBL/GenBank/DDBJ whole genome shotgun (WGS) entry which is preliminary data.</text>
</comment>
<reference evidence="5 6" key="1">
    <citation type="submission" date="2015-02" db="EMBL/GenBank/DDBJ databases">
        <title>Single-cell genomics of uncultivated deep-branching MTB reveals a conserved set of magnetosome genes.</title>
        <authorList>
            <person name="Kolinko S."/>
            <person name="Richter M."/>
            <person name="Glockner F.O."/>
            <person name="Brachmann A."/>
            <person name="Schuler D."/>
        </authorList>
    </citation>
    <scope>NUCLEOTIDE SEQUENCE [LARGE SCALE GENOMIC DNA]</scope>
    <source>
        <strain evidence="5">SKK-01</strain>
    </source>
</reference>
<gene>
    <name evidence="5" type="ORF">OMAG_001511</name>
</gene>
<feature type="region of interest" description="Disordered" evidence="3">
    <location>
        <begin position="1"/>
        <end position="58"/>
    </location>
</feature>
<dbReference type="Pfam" id="PF13525">
    <property type="entry name" value="YfiO"/>
    <property type="match status" value="1"/>
</dbReference>
<dbReference type="InterPro" id="IPR019734">
    <property type="entry name" value="TPR_rpt"/>
</dbReference>
<sequence length="187" mass="20119">MHPPGGELPPPAATTPARPNNGGAIKAPSTTDTTTPKAQKPPTSAAPQGEDNVKSIYDEALSSMNSGDYKAARKNFISITKEHSSSKYNESARFLLAETYYKEGKYEDAILSYQEFVKLAPKSSQIPAAKLKQGLSFLEIKDKDTASSIFKQVANDYPNSKEAEIANIKLKGLTGGAKPAPKKIEDD</sequence>
<dbReference type="InterPro" id="IPR011990">
    <property type="entry name" value="TPR-like_helical_dom_sf"/>
</dbReference>
<dbReference type="EMBL" id="JYNY01000320">
    <property type="protein sequence ID" value="KJJ84621.1"/>
    <property type="molecule type" value="Genomic_DNA"/>
</dbReference>
<dbReference type="SUPFAM" id="SSF48452">
    <property type="entry name" value="TPR-like"/>
    <property type="match status" value="1"/>
</dbReference>
<organism evidence="5 6">
    <name type="scientific">Candidatus Omnitrophus magneticus</name>
    <dbReference type="NCBI Taxonomy" id="1609969"/>
    <lineage>
        <taxon>Bacteria</taxon>
        <taxon>Pseudomonadati</taxon>
        <taxon>Candidatus Omnitrophota</taxon>
        <taxon>Candidatus Omnitrophus</taxon>
    </lineage>
</organism>
<evidence type="ECO:0000256" key="1">
    <source>
        <dbReference type="ARBA" id="ARBA00022729"/>
    </source>
</evidence>
<dbReference type="AlphaFoldDB" id="A0A0F0CSW2"/>
<feature type="compositionally biased region" description="Polar residues" evidence="3">
    <location>
        <begin position="28"/>
        <end position="46"/>
    </location>
</feature>
<dbReference type="Gene3D" id="1.25.40.10">
    <property type="entry name" value="Tetratricopeptide repeat domain"/>
    <property type="match status" value="1"/>
</dbReference>
<dbReference type="PROSITE" id="PS50005">
    <property type="entry name" value="TPR"/>
    <property type="match status" value="1"/>
</dbReference>
<protein>
    <submittedName>
        <fullName evidence="5">Tol-pal system protein YbgF</fullName>
    </submittedName>
</protein>
<dbReference type="NCBIfam" id="TIGR02795">
    <property type="entry name" value="tol_pal_ybgF"/>
    <property type="match status" value="1"/>
</dbReference>
<evidence type="ECO:0000256" key="2">
    <source>
        <dbReference type="PROSITE-ProRule" id="PRU00339"/>
    </source>
</evidence>
<keyword evidence="6" id="KW-1185">Reference proteome</keyword>